<evidence type="ECO:0000313" key="1">
    <source>
        <dbReference type="EMBL" id="KZZ93593.1"/>
    </source>
</evidence>
<protein>
    <submittedName>
        <fullName evidence="1">Uncharacterized protein</fullName>
    </submittedName>
</protein>
<dbReference type="EMBL" id="AZGZ01000008">
    <property type="protein sequence ID" value="KZZ93593.1"/>
    <property type="molecule type" value="Genomic_DNA"/>
</dbReference>
<reference evidence="1 2" key="1">
    <citation type="journal article" date="2016" name="Genome Biol. Evol.">
        <title>Divergent and convergent evolution of fungal pathogenicity.</title>
        <authorList>
            <person name="Shang Y."/>
            <person name="Xiao G."/>
            <person name="Zheng P."/>
            <person name="Cen K."/>
            <person name="Zhan S."/>
            <person name="Wang C."/>
        </authorList>
    </citation>
    <scope>NUCLEOTIDE SEQUENCE [LARGE SCALE GENOMIC DNA]</scope>
    <source>
        <strain evidence="1 2">ARSEF 7405</strain>
    </source>
</reference>
<gene>
    <name evidence="1" type="ORF">AAP_02385</name>
</gene>
<organism evidence="1 2">
    <name type="scientific">Ascosphaera apis ARSEF 7405</name>
    <dbReference type="NCBI Taxonomy" id="392613"/>
    <lineage>
        <taxon>Eukaryota</taxon>
        <taxon>Fungi</taxon>
        <taxon>Dikarya</taxon>
        <taxon>Ascomycota</taxon>
        <taxon>Pezizomycotina</taxon>
        <taxon>Eurotiomycetes</taxon>
        <taxon>Eurotiomycetidae</taxon>
        <taxon>Onygenales</taxon>
        <taxon>Ascosphaeraceae</taxon>
        <taxon>Ascosphaera</taxon>
    </lineage>
</organism>
<accession>A0A162IHP3</accession>
<dbReference type="AlphaFoldDB" id="A0A162IHP3"/>
<keyword evidence="2" id="KW-1185">Reference proteome</keyword>
<dbReference type="VEuPathDB" id="FungiDB:AAP_02385"/>
<comment type="caution">
    <text evidence="1">The sequence shown here is derived from an EMBL/GenBank/DDBJ whole genome shotgun (WGS) entry which is preliminary data.</text>
</comment>
<evidence type="ECO:0000313" key="2">
    <source>
        <dbReference type="Proteomes" id="UP000242877"/>
    </source>
</evidence>
<name>A0A162IHP3_9EURO</name>
<proteinExistence type="predicted"/>
<sequence length="126" mass="13931">MAAYDLTKECPICLSKHAETKPYICPGAVPEYPEEDTKFLLQELKLSVDSSVFKVGFLKANGVLNSARLKGVYDLKKANQLQGLMLTDSRLSTDAAQLLERRYSTIKIATIYDGDRSGVVTLLIDT</sequence>
<dbReference type="Proteomes" id="UP000242877">
    <property type="component" value="Unassembled WGS sequence"/>
</dbReference>